<evidence type="ECO:0000313" key="2">
    <source>
        <dbReference type="Proteomes" id="UP001303946"/>
    </source>
</evidence>
<evidence type="ECO:0000313" key="1">
    <source>
        <dbReference type="EMBL" id="WOB07703.1"/>
    </source>
</evidence>
<organism evidence="1 2">
    <name type="scientific">Piscinibacter gummiphilus</name>
    <dbReference type="NCBI Taxonomy" id="946333"/>
    <lineage>
        <taxon>Bacteria</taxon>
        <taxon>Pseudomonadati</taxon>
        <taxon>Pseudomonadota</taxon>
        <taxon>Betaproteobacteria</taxon>
        <taxon>Burkholderiales</taxon>
        <taxon>Sphaerotilaceae</taxon>
        <taxon>Piscinibacter</taxon>
    </lineage>
</organism>
<name>A0ABZ0CS62_9BURK</name>
<reference evidence="1 2" key="1">
    <citation type="submission" date="2023-10" db="EMBL/GenBank/DDBJ databases">
        <title>Bacteria for the degradation of biodegradable plastic PBAT(Polybutylene adipate terephthalate).</title>
        <authorList>
            <person name="Weon H.-Y."/>
            <person name="Yeon J."/>
        </authorList>
    </citation>
    <scope>NUCLEOTIDE SEQUENCE [LARGE SCALE GENOMIC DNA]</scope>
    <source>
        <strain evidence="1 2">SBD 7-3</strain>
    </source>
</reference>
<keyword evidence="2" id="KW-1185">Reference proteome</keyword>
<dbReference type="EMBL" id="CP136336">
    <property type="protein sequence ID" value="WOB07703.1"/>
    <property type="molecule type" value="Genomic_DNA"/>
</dbReference>
<sequence length="53" mass="5587">MTTRKHIDRNTQGSAQRDLHAFACAFGGIAMTSLGDARLDRSEPITTPGKGGA</sequence>
<gene>
    <name evidence="1" type="ORF">RXV79_22665</name>
</gene>
<proteinExistence type="predicted"/>
<accession>A0ABZ0CS62</accession>
<protein>
    <submittedName>
        <fullName evidence="1">Uncharacterized protein</fullName>
    </submittedName>
</protein>
<dbReference type="Proteomes" id="UP001303946">
    <property type="component" value="Chromosome"/>
</dbReference>
<dbReference type="RefSeq" id="WP_316700358.1">
    <property type="nucleotide sequence ID" value="NZ_CP136336.1"/>
</dbReference>